<feature type="compositionally biased region" description="Low complexity" evidence="1">
    <location>
        <begin position="116"/>
        <end position="126"/>
    </location>
</feature>
<organism evidence="2 3">
    <name type="scientific">Candidatus Thiodictyon syntrophicum</name>
    <dbReference type="NCBI Taxonomy" id="1166950"/>
    <lineage>
        <taxon>Bacteria</taxon>
        <taxon>Pseudomonadati</taxon>
        <taxon>Pseudomonadota</taxon>
        <taxon>Gammaproteobacteria</taxon>
        <taxon>Chromatiales</taxon>
        <taxon>Chromatiaceae</taxon>
        <taxon>Thiodictyon</taxon>
    </lineage>
</organism>
<feature type="compositionally biased region" description="Low complexity" evidence="1">
    <location>
        <begin position="89"/>
        <end position="99"/>
    </location>
</feature>
<sequence>MPKFTQPSRTVRDIKTLAGKADDLLTPHKMYMRLFALETERHRRKQERLSAMLRVTNIDARCAEIDREKEQLLGLLGVESIPAQIPAAALADGAQAAGARPSRGSPQGDPRRTRPRAAAQTPPTETVSAEPVKIRY</sequence>
<gene>
    <name evidence="2" type="ORF">THSYN_11810</name>
</gene>
<evidence type="ECO:0000313" key="2">
    <source>
        <dbReference type="EMBL" id="AUB81573.1"/>
    </source>
</evidence>
<keyword evidence="3" id="KW-1185">Reference proteome</keyword>
<dbReference type="EMBL" id="CP020370">
    <property type="protein sequence ID" value="AUB81573.1"/>
    <property type="molecule type" value="Genomic_DNA"/>
</dbReference>
<accession>A0A2K8U7N5</accession>
<name>A0A2K8U7N5_9GAMM</name>
<evidence type="ECO:0000313" key="3">
    <source>
        <dbReference type="Proteomes" id="UP000232638"/>
    </source>
</evidence>
<protein>
    <submittedName>
        <fullName evidence="2">Uncharacterized protein</fullName>
    </submittedName>
</protein>
<dbReference type="AlphaFoldDB" id="A0A2K8U7N5"/>
<dbReference type="OrthoDB" id="5772181at2"/>
<feature type="region of interest" description="Disordered" evidence="1">
    <location>
        <begin position="89"/>
        <end position="136"/>
    </location>
</feature>
<reference evidence="2 3" key="1">
    <citation type="submission" date="2017-03" db="EMBL/GenBank/DDBJ databases">
        <title>Complete genome sequence of Candidatus 'Thiodictyon syntrophicum' sp. nov. strain Cad16T, a photolithoautotroph purple sulfur bacterium isolated from an alpine meromictic lake.</title>
        <authorList>
            <person name="Luedin S.M."/>
            <person name="Pothier J.F."/>
            <person name="Danza F."/>
            <person name="Storelli N."/>
            <person name="Wittwer M."/>
            <person name="Tonolla M."/>
        </authorList>
    </citation>
    <scope>NUCLEOTIDE SEQUENCE [LARGE SCALE GENOMIC DNA]</scope>
    <source>
        <strain evidence="2 3">Cad16T</strain>
    </source>
</reference>
<proteinExistence type="predicted"/>
<dbReference type="KEGG" id="tsy:THSYN_11810"/>
<evidence type="ECO:0000256" key="1">
    <source>
        <dbReference type="SAM" id="MobiDB-lite"/>
    </source>
</evidence>
<dbReference type="RefSeq" id="WP_100919340.1">
    <property type="nucleotide sequence ID" value="NZ_CP020370.1"/>
</dbReference>
<dbReference type="Proteomes" id="UP000232638">
    <property type="component" value="Chromosome"/>
</dbReference>